<protein>
    <submittedName>
        <fullName evidence="2">Protein serine/threonine phosphatase 2C</fullName>
    </submittedName>
</protein>
<dbReference type="Proteomes" id="UP001213681">
    <property type="component" value="Unassembled WGS sequence"/>
</dbReference>
<dbReference type="CDD" id="cd00143">
    <property type="entry name" value="PP2Cc"/>
    <property type="match status" value="1"/>
</dbReference>
<accession>A0AAD6C4K7</accession>
<dbReference type="EMBL" id="JAPVEA010000006">
    <property type="protein sequence ID" value="KAJ5450152.1"/>
    <property type="molecule type" value="Genomic_DNA"/>
</dbReference>
<dbReference type="PANTHER" id="PTHR13832:SF792">
    <property type="entry name" value="GM14286P"/>
    <property type="match status" value="1"/>
</dbReference>
<dbReference type="Gene3D" id="3.60.40.10">
    <property type="entry name" value="PPM-type phosphatase domain"/>
    <property type="match status" value="1"/>
</dbReference>
<dbReference type="InterPro" id="IPR036457">
    <property type="entry name" value="PPM-type-like_dom_sf"/>
</dbReference>
<dbReference type="Pfam" id="PF00481">
    <property type="entry name" value="PP2C"/>
    <property type="match status" value="1"/>
</dbReference>
<dbReference type="PROSITE" id="PS51746">
    <property type="entry name" value="PPM_2"/>
    <property type="match status" value="1"/>
</dbReference>
<organism evidence="2 3">
    <name type="scientific">Penicillium daleae</name>
    <dbReference type="NCBI Taxonomy" id="63821"/>
    <lineage>
        <taxon>Eukaryota</taxon>
        <taxon>Fungi</taxon>
        <taxon>Dikarya</taxon>
        <taxon>Ascomycota</taxon>
        <taxon>Pezizomycotina</taxon>
        <taxon>Eurotiomycetes</taxon>
        <taxon>Eurotiomycetidae</taxon>
        <taxon>Eurotiales</taxon>
        <taxon>Aspergillaceae</taxon>
        <taxon>Penicillium</taxon>
    </lineage>
</organism>
<gene>
    <name evidence="2" type="ORF">N7458_006601</name>
</gene>
<dbReference type="GO" id="GO:0004741">
    <property type="term" value="F:[pyruvate dehydrogenase (acetyl-transferring)]-phosphatase activity"/>
    <property type="evidence" value="ECO:0007669"/>
    <property type="project" value="TreeGrafter"/>
</dbReference>
<proteinExistence type="predicted"/>
<dbReference type="InterPro" id="IPR001932">
    <property type="entry name" value="PPM-type_phosphatase-like_dom"/>
</dbReference>
<dbReference type="GeneID" id="81600226"/>
<dbReference type="PANTHER" id="PTHR13832">
    <property type="entry name" value="PROTEIN PHOSPHATASE 2C"/>
    <property type="match status" value="1"/>
</dbReference>
<comment type="caution">
    <text evidence="2">The sequence shown here is derived from an EMBL/GenBank/DDBJ whole genome shotgun (WGS) entry which is preliminary data.</text>
</comment>
<dbReference type="SMART" id="SM00332">
    <property type="entry name" value="PP2Cc"/>
    <property type="match status" value="1"/>
</dbReference>
<keyword evidence="3" id="KW-1185">Reference proteome</keyword>
<evidence type="ECO:0000313" key="3">
    <source>
        <dbReference type="Proteomes" id="UP001213681"/>
    </source>
</evidence>
<dbReference type="RefSeq" id="XP_056765687.1">
    <property type="nucleotide sequence ID" value="XM_056909983.1"/>
</dbReference>
<dbReference type="GO" id="GO:0005739">
    <property type="term" value="C:mitochondrion"/>
    <property type="evidence" value="ECO:0007669"/>
    <property type="project" value="TreeGrafter"/>
</dbReference>
<dbReference type="SUPFAM" id="SSF81606">
    <property type="entry name" value="PP2C-like"/>
    <property type="match status" value="1"/>
</dbReference>
<evidence type="ECO:0000313" key="2">
    <source>
        <dbReference type="EMBL" id="KAJ5450152.1"/>
    </source>
</evidence>
<reference evidence="2" key="1">
    <citation type="submission" date="2022-12" db="EMBL/GenBank/DDBJ databases">
        <authorList>
            <person name="Petersen C."/>
        </authorList>
    </citation>
    <scope>NUCLEOTIDE SEQUENCE</scope>
    <source>
        <strain evidence="2">IBT 16125</strain>
    </source>
</reference>
<reference evidence="2" key="2">
    <citation type="journal article" date="2023" name="IMA Fungus">
        <title>Comparative genomic study of the Penicillium genus elucidates a diverse pangenome and 15 lateral gene transfer events.</title>
        <authorList>
            <person name="Petersen C."/>
            <person name="Sorensen T."/>
            <person name="Nielsen M.R."/>
            <person name="Sondergaard T.E."/>
            <person name="Sorensen J.L."/>
            <person name="Fitzpatrick D.A."/>
            <person name="Frisvad J.C."/>
            <person name="Nielsen K.L."/>
        </authorList>
    </citation>
    <scope>NUCLEOTIDE SEQUENCE</scope>
    <source>
        <strain evidence="2">IBT 16125</strain>
    </source>
</reference>
<name>A0AAD6C4K7_9EURO</name>
<evidence type="ECO:0000259" key="1">
    <source>
        <dbReference type="PROSITE" id="PS51746"/>
    </source>
</evidence>
<dbReference type="AlphaFoldDB" id="A0AAD6C4K7"/>
<dbReference type="InterPro" id="IPR015655">
    <property type="entry name" value="PP2C"/>
</dbReference>
<sequence>MLLSGMARARLRVTTRSSPWTRAQNTYSTKGASFRSNSGSSHNLTRLIATASVVSTSGLWWLVNTRDDAVRDDAPHLETPPAKHWTVEPGPSRDQVTRIISQGAYSFLVRNVDGVSRYDGAQLASNCPCEDQFTHGKFPSPGKQGKNWMAWGVYDGHSGAQTAELLKEQLLPFVRRSLSQVKSSSAGEALSDEFVQSAIVKGFLDLDDSIIKTALETVQSRYPLPEKVKKLAPAYAGSCALLSMYDSTTSTLHVACTGDSRAVLGRKGPDGRWEAKALSVDQTGNNEEEIARLHEEHPGEEDMIKNGRVLGLMVSRAFGDCRWKWSLEFQREVQKRFYGPSPLTPRYPVQTPPYLTAEPVVRSTMIDTASPSFLIMATDGLWDMISNQQAVDLVGKWLERGGDEQGNANPEPTYEPFDFGHFDKPGSERFVDGWTTVQDDNVAVHLVRNSLGGNHHELVAGRLAFGPSSSRHARDDITVQVVFFNVPESESNNQKSTP</sequence>
<feature type="domain" description="PPM-type phosphatase" evidence="1">
    <location>
        <begin position="125"/>
        <end position="484"/>
    </location>
</feature>